<feature type="region of interest" description="Disordered" evidence="1">
    <location>
        <begin position="637"/>
        <end position="656"/>
    </location>
</feature>
<gene>
    <name evidence="2" type="ORF">AYP45_13270</name>
</gene>
<evidence type="ECO:0000256" key="1">
    <source>
        <dbReference type="SAM" id="MobiDB-lite"/>
    </source>
</evidence>
<dbReference type="Proteomes" id="UP000189681">
    <property type="component" value="Unassembled WGS sequence"/>
</dbReference>
<protein>
    <submittedName>
        <fullName evidence="2">Type I-C CRISPR-associated protein Cas8c/Csd1</fullName>
    </submittedName>
</protein>
<dbReference type="InterPro" id="IPR010144">
    <property type="entry name" value="CRISPR-assoc_prot_Csd1-typ"/>
</dbReference>
<evidence type="ECO:0000313" key="2">
    <source>
        <dbReference type="EMBL" id="OOP55709.1"/>
    </source>
</evidence>
<reference evidence="2 3" key="1">
    <citation type="journal article" date="2017" name="Water Res.">
        <title>Discovery and metagenomic analysis of an anammox bacterial enrichment related to Candidatus "Brocadia caroliniensis" in a full-scale glycerol-fed nitritation-denitritation separate centrate treatment process.</title>
        <authorList>
            <person name="Park H."/>
            <person name="Brotto A.C."/>
            <person name="van Loosdrecht M.C."/>
            <person name="Chandran K."/>
        </authorList>
    </citation>
    <scope>NUCLEOTIDE SEQUENCE [LARGE SCALE GENOMIC DNA]</scope>
    <source>
        <strain evidence="2">26THWARD</strain>
    </source>
</reference>
<organism evidence="2 3">
    <name type="scientific">Candidatus Brocadia carolinensis</name>
    <dbReference type="NCBI Taxonomy" id="1004156"/>
    <lineage>
        <taxon>Bacteria</taxon>
        <taxon>Pseudomonadati</taxon>
        <taxon>Planctomycetota</taxon>
        <taxon>Candidatus Brocadiia</taxon>
        <taxon>Candidatus Brocadiales</taxon>
        <taxon>Candidatus Brocadiaceae</taxon>
        <taxon>Candidatus Brocadia</taxon>
    </lineage>
</organism>
<dbReference type="NCBIfam" id="TIGR01863">
    <property type="entry name" value="cas_Csd1"/>
    <property type="match status" value="1"/>
</dbReference>
<dbReference type="Pfam" id="PF09709">
    <property type="entry name" value="Cas_Csd1"/>
    <property type="match status" value="1"/>
</dbReference>
<evidence type="ECO:0000313" key="3">
    <source>
        <dbReference type="Proteomes" id="UP000189681"/>
    </source>
</evidence>
<feature type="compositionally biased region" description="Polar residues" evidence="1">
    <location>
        <begin position="641"/>
        <end position="656"/>
    </location>
</feature>
<dbReference type="AlphaFoldDB" id="A0A1V4ARH2"/>
<comment type="caution">
    <text evidence="2">The sequence shown here is derived from an EMBL/GenBank/DDBJ whole genome shotgun (WGS) entry which is preliminary data.</text>
</comment>
<accession>A0A1V4ARH2</accession>
<proteinExistence type="predicted"/>
<sequence>MLLQSLYGFAQNQKLFYNLPLQKRDVHVLIAIDGQGNLRSNTLIPLTQQDAKGKEHLGQEHLMPRFPGENNGGKAYFLAESSIAVLGRDKISGECISVDPKKGKNATKAFLHFWKQIQEGYSETKDFRLKALLEFRAKQIREVDGKIQTDLPFLKIEKNRKDEPELYGDVGTKKPVLVKKLTIAFSVDGQPLTLDNENDSLREYWFQKYAEGAFVDDKDGNEEQSGDFEIKPTMCLVTGETGIPIARSHKPKILGIPGLSSGGYLVSFAKEAPAFSSYGFEMGQNAPVCERVAASYALALNKILDDSDTHLNLGPLSVCFWARYNQKTSGLFNSLLNKAHPEQVKDFLTAPFSGISDREILRKEKLYTVAFKGNAGRVAVQYWLEQPLEVAQENFAQWWDHLQIISLYKQTNNAPPIYAIPVLARTTLRRTKEHKDDKLLGERIICLYQAALEKGRLPITLLKPILSEFHSALVKDDENNPLYPFSASRFALIKLILLRNPNRKEDDFMPTYELADTPDPAYNLGRLLSVFENLQDRYHNYERKGAGIVERYYGTASSAPASAFPLLCRLARHHLSKLKKGEKKDKAAAYAIEKNIADICSKFQPTVSGQPPVFPRILTLEDQGKFALGFYQQKAEPRRQATGQGVENNLNNSEEV</sequence>
<name>A0A1V4ARH2_9BACT</name>
<dbReference type="STRING" id="1004156.AYP45_13270"/>
<dbReference type="EMBL" id="AYTS01000125">
    <property type="protein sequence ID" value="OOP55709.1"/>
    <property type="molecule type" value="Genomic_DNA"/>
</dbReference>